<dbReference type="Gene3D" id="2.40.128.270">
    <property type="match status" value="1"/>
</dbReference>
<proteinExistence type="predicted"/>
<evidence type="ECO:0000256" key="1">
    <source>
        <dbReference type="SAM" id="SignalP"/>
    </source>
</evidence>
<feature type="signal peptide" evidence="1">
    <location>
        <begin position="1"/>
        <end position="27"/>
    </location>
</feature>
<feature type="domain" description="DUF306" evidence="2">
    <location>
        <begin position="41"/>
        <end position="128"/>
    </location>
</feature>
<dbReference type="InterPro" id="IPR005184">
    <property type="entry name" value="DUF306_Meta_HslJ"/>
</dbReference>
<comment type="caution">
    <text evidence="3">The sequence shown here is derived from an EMBL/GenBank/DDBJ whole genome shotgun (WGS) entry which is preliminary data.</text>
</comment>
<dbReference type="PROSITE" id="PS51257">
    <property type="entry name" value="PROKAR_LIPOPROTEIN"/>
    <property type="match status" value="1"/>
</dbReference>
<reference evidence="3 4" key="1">
    <citation type="submission" date="2019-03" db="EMBL/GenBank/DDBJ databases">
        <title>Genomic analyses of the natural microbiome of Caenorhabditis elegans.</title>
        <authorList>
            <person name="Samuel B."/>
        </authorList>
    </citation>
    <scope>NUCLEOTIDE SEQUENCE [LARGE SCALE GENOMIC DNA]</scope>
    <source>
        <strain evidence="3 4">JUb18</strain>
    </source>
</reference>
<dbReference type="OrthoDB" id="4990393at2"/>
<dbReference type="AlphaFoldDB" id="A0A4R6S425"/>
<sequence>MKIQLRAAGALIATASVLGLAACSASASPVDTAAAVAGAWGAPAETKGEPSLEFTPTEGKAGGEYGGNDGCNVLGGSYTVKDDVIEFGVMRSTMMFCEGVDTWLSQAHTATMDGKTLTVLDEQGKQIGTLQRPAKAS</sequence>
<name>A0A4R6S425_9MICO</name>
<dbReference type="Pfam" id="PF03724">
    <property type="entry name" value="META"/>
    <property type="match status" value="1"/>
</dbReference>
<accession>A0A4R6S425</accession>
<evidence type="ECO:0000313" key="4">
    <source>
        <dbReference type="Proteomes" id="UP000295601"/>
    </source>
</evidence>
<keyword evidence="4" id="KW-1185">Reference proteome</keyword>
<protein>
    <submittedName>
        <fullName evidence="3">Heat shock protein HslJ</fullName>
    </submittedName>
</protein>
<dbReference type="Proteomes" id="UP000295601">
    <property type="component" value="Unassembled WGS sequence"/>
</dbReference>
<evidence type="ECO:0000313" key="3">
    <source>
        <dbReference type="EMBL" id="TDP94381.1"/>
    </source>
</evidence>
<dbReference type="RefSeq" id="WP_133615984.1">
    <property type="nucleotide sequence ID" value="NZ_SNYA01000002.1"/>
</dbReference>
<dbReference type="EMBL" id="SNYA01000002">
    <property type="protein sequence ID" value="TDP94381.1"/>
    <property type="molecule type" value="Genomic_DNA"/>
</dbReference>
<evidence type="ECO:0000259" key="2">
    <source>
        <dbReference type="Pfam" id="PF03724"/>
    </source>
</evidence>
<keyword evidence="1" id="KW-0732">Signal</keyword>
<organism evidence="3 4">
    <name type="scientific">Leucobacter luti</name>
    <dbReference type="NCBI Taxonomy" id="340320"/>
    <lineage>
        <taxon>Bacteria</taxon>
        <taxon>Bacillati</taxon>
        <taxon>Actinomycetota</taxon>
        <taxon>Actinomycetes</taxon>
        <taxon>Micrococcales</taxon>
        <taxon>Microbacteriaceae</taxon>
        <taxon>Leucobacter</taxon>
    </lineage>
</organism>
<keyword evidence="3" id="KW-0346">Stress response</keyword>
<gene>
    <name evidence="3" type="ORF">EDF62_0796</name>
</gene>
<feature type="chain" id="PRO_5020527775" evidence="1">
    <location>
        <begin position="28"/>
        <end position="137"/>
    </location>
</feature>
<dbReference type="InterPro" id="IPR038670">
    <property type="entry name" value="HslJ-like_sf"/>
</dbReference>